<dbReference type="KEGG" id="skr:BRX40_15595"/>
<protein>
    <recommendedName>
        <fullName evidence="2 7">Superoxide dismutase</fullName>
        <ecNumber evidence="2 7">1.15.1.1</ecNumber>
    </recommendedName>
</protein>
<feature type="binding site" evidence="6">
    <location>
        <position position="78"/>
    </location>
    <ligand>
        <name>Mn(2+)</name>
        <dbReference type="ChEBI" id="CHEBI:29035"/>
    </ligand>
</feature>
<reference evidence="13" key="2">
    <citation type="submission" date="2016-12" db="EMBL/GenBank/DDBJ databases">
        <title>Whole genome sequencing of Sphingomonas sp. ABOJV.</title>
        <authorList>
            <person name="Conlan S."/>
            <person name="Thomas P.J."/>
            <person name="Mullikin J."/>
            <person name="Palmore T.N."/>
            <person name="Frank K.M."/>
            <person name="Segre J.A."/>
        </authorList>
    </citation>
    <scope>NUCLEOTIDE SEQUENCE [LARGE SCALE GENOMIC DNA]</scope>
    <source>
        <strain evidence="13">ABOJV</strain>
    </source>
</reference>
<evidence type="ECO:0000256" key="4">
    <source>
        <dbReference type="ARBA" id="ARBA00023002"/>
    </source>
</evidence>
<dbReference type="EMBL" id="QQWO01000016">
    <property type="protein sequence ID" value="RSV00492.1"/>
    <property type="molecule type" value="Genomic_DNA"/>
</dbReference>
<dbReference type="EMBL" id="CP018820">
    <property type="protein sequence ID" value="APR53655.1"/>
    <property type="molecule type" value="Genomic_DNA"/>
</dbReference>
<reference evidence="14 15" key="3">
    <citation type="submission" date="2018-07" db="EMBL/GenBank/DDBJ databases">
        <title>Genomic and Epidemiologic Investigation of an Indolent Hospital Outbreak.</title>
        <authorList>
            <person name="Johnson R.C."/>
            <person name="Deming C."/>
            <person name="Conlan S."/>
            <person name="Zellmer C.J."/>
            <person name="Michelin A.V."/>
            <person name="Lee-Lin S."/>
            <person name="Thomas P.J."/>
            <person name="Park M."/>
            <person name="Weingarten R.A."/>
            <person name="Less J."/>
            <person name="Dekker J.P."/>
            <person name="Frank K.M."/>
            <person name="Musser K.A."/>
            <person name="Mcquiston J.R."/>
            <person name="Henderson D.K."/>
            <person name="Lau A.F."/>
            <person name="Palmore T.N."/>
            <person name="Segre J.A."/>
        </authorList>
    </citation>
    <scope>NUCLEOTIDE SEQUENCE [LARGE SCALE GENOMIC DNA]</scope>
    <source>
        <strain evidence="12 15">SK-CDC1_0717</strain>
        <strain evidence="11 14">SK-NIH.Env10_0317</strain>
    </source>
</reference>
<evidence type="ECO:0000256" key="3">
    <source>
        <dbReference type="ARBA" id="ARBA00022723"/>
    </source>
</evidence>
<comment type="function">
    <text evidence="7">Destroys radicals which are normally produced within the cells and which are toxic to biological systems.</text>
</comment>
<dbReference type="PIRSF" id="PIRSF000349">
    <property type="entry name" value="SODismutase"/>
    <property type="match status" value="1"/>
</dbReference>
<reference evidence="10" key="1">
    <citation type="submission" date="2016-12" db="EMBL/GenBank/DDBJ databases">
        <title>Whole genome sequencing of Sphingomonas koreensis.</title>
        <authorList>
            <person name="Conlan S."/>
            <person name="Thomas P.J."/>
            <person name="Mullikin J."/>
            <person name="Palmore T.N."/>
            <person name="Frank K.M."/>
            <person name="Segre J.A."/>
        </authorList>
    </citation>
    <scope>NUCLEOTIDE SEQUENCE</scope>
    <source>
        <strain evidence="10">ABOJV</strain>
    </source>
</reference>
<dbReference type="GO" id="GO:0046872">
    <property type="term" value="F:metal ion binding"/>
    <property type="evidence" value="ECO:0007669"/>
    <property type="project" value="UniProtKB-KW"/>
</dbReference>
<evidence type="ECO:0000313" key="10">
    <source>
        <dbReference type="EMBL" id="APR53655.1"/>
    </source>
</evidence>
<sequence>MAFELPTLPYAKDALAPTISAETLDFHYGKHHKAYVDKTNGFVADKGLEGKKLSEVIKHAKETGDKALFNNAAQIWNHSFYWFGLTPEPKEPTGKLAELIEKTFGSKEELVKKLIAEATNHFSNGWGWLVLDGDEIKVTSLHDADTPVVYDYKPLLTIDVWEHAYYIDYRNARPGYLDAITKIIDWDFVAANLDGEGVSRADQNG</sequence>
<dbReference type="InterPro" id="IPR019832">
    <property type="entry name" value="Mn/Fe_SOD_C"/>
</dbReference>
<evidence type="ECO:0000256" key="2">
    <source>
        <dbReference type="ARBA" id="ARBA00012682"/>
    </source>
</evidence>
<evidence type="ECO:0000313" key="13">
    <source>
        <dbReference type="Proteomes" id="UP000185161"/>
    </source>
</evidence>
<evidence type="ECO:0000256" key="1">
    <source>
        <dbReference type="ARBA" id="ARBA00008714"/>
    </source>
</evidence>
<dbReference type="InterPro" id="IPR019831">
    <property type="entry name" value="Mn/Fe_SOD_N"/>
</dbReference>
<name>A0A1L6JCL8_9SPHN</name>
<feature type="domain" description="Manganese/iron superoxide dismutase C-terminal" evidence="9">
    <location>
        <begin position="92"/>
        <end position="191"/>
    </location>
</feature>
<gene>
    <name evidence="10" type="ORF">BRX40_15595</name>
    <name evidence="11" type="ORF">CA257_16930</name>
    <name evidence="12" type="ORF">DAH66_02715</name>
</gene>
<feature type="domain" description="Manganese/iron superoxide dismutase N-terminal" evidence="8">
    <location>
        <begin position="3"/>
        <end position="84"/>
    </location>
</feature>
<dbReference type="InterPro" id="IPR001189">
    <property type="entry name" value="Mn/Fe_SOD"/>
</dbReference>
<accession>A0A1L6JCL8</accession>
<keyword evidence="13" id="KW-1185">Reference proteome</keyword>
<feature type="binding site" evidence="6">
    <location>
        <position position="27"/>
    </location>
    <ligand>
        <name>Mn(2+)</name>
        <dbReference type="ChEBI" id="CHEBI:29035"/>
    </ligand>
</feature>
<dbReference type="OrthoDB" id="9803125at2"/>
<dbReference type="SUPFAM" id="SSF54719">
    <property type="entry name" value="Fe,Mn superoxide dismutase (SOD), C-terminal domain"/>
    <property type="match status" value="1"/>
</dbReference>
<dbReference type="InterPro" id="IPR036314">
    <property type="entry name" value="SOD_C_sf"/>
</dbReference>
<evidence type="ECO:0000313" key="12">
    <source>
        <dbReference type="EMBL" id="RSY89584.1"/>
    </source>
</evidence>
<dbReference type="EMBL" id="QQYZ01000002">
    <property type="protein sequence ID" value="RSY89584.1"/>
    <property type="molecule type" value="Genomic_DNA"/>
</dbReference>
<dbReference type="PANTHER" id="PTHR42769:SF3">
    <property type="entry name" value="SUPEROXIDE DISMUTASE [FE] 2, CHLOROPLASTIC"/>
    <property type="match status" value="1"/>
</dbReference>
<dbReference type="Pfam" id="PF02777">
    <property type="entry name" value="Sod_Fe_C"/>
    <property type="match status" value="1"/>
</dbReference>
<proteinExistence type="inferred from homology"/>
<evidence type="ECO:0000259" key="9">
    <source>
        <dbReference type="Pfam" id="PF02777"/>
    </source>
</evidence>
<dbReference type="Proteomes" id="UP000287746">
    <property type="component" value="Unassembled WGS sequence"/>
</dbReference>
<evidence type="ECO:0000313" key="14">
    <source>
        <dbReference type="Proteomes" id="UP000286681"/>
    </source>
</evidence>
<evidence type="ECO:0000259" key="8">
    <source>
        <dbReference type="Pfam" id="PF00081"/>
    </source>
</evidence>
<dbReference type="Pfam" id="PF00081">
    <property type="entry name" value="Sod_Fe_N"/>
    <property type="match status" value="1"/>
</dbReference>
<keyword evidence="4 7" id="KW-0560">Oxidoreductase</keyword>
<feature type="binding site" evidence="6">
    <location>
        <position position="159"/>
    </location>
    <ligand>
        <name>Mn(2+)</name>
        <dbReference type="ChEBI" id="CHEBI:29035"/>
    </ligand>
</feature>
<dbReference type="InterPro" id="IPR036324">
    <property type="entry name" value="Mn/Fe_SOD_N_sf"/>
</dbReference>
<feature type="binding site" evidence="6">
    <location>
        <position position="163"/>
    </location>
    <ligand>
        <name>Mn(2+)</name>
        <dbReference type="ChEBI" id="CHEBI:29035"/>
    </ligand>
</feature>
<comment type="catalytic activity">
    <reaction evidence="7">
        <text>2 superoxide + 2 H(+) = H2O2 + O2</text>
        <dbReference type="Rhea" id="RHEA:20696"/>
        <dbReference type="ChEBI" id="CHEBI:15378"/>
        <dbReference type="ChEBI" id="CHEBI:15379"/>
        <dbReference type="ChEBI" id="CHEBI:16240"/>
        <dbReference type="ChEBI" id="CHEBI:18421"/>
        <dbReference type="EC" id="1.15.1.1"/>
    </reaction>
</comment>
<dbReference type="STRING" id="93064.BRX40_15595"/>
<dbReference type="FunFam" id="1.10.287.990:FF:000002">
    <property type="entry name" value="Superoxide dismutase"/>
    <property type="match status" value="1"/>
</dbReference>
<dbReference type="PROSITE" id="PS00088">
    <property type="entry name" value="SOD_MN"/>
    <property type="match status" value="1"/>
</dbReference>
<evidence type="ECO:0000256" key="7">
    <source>
        <dbReference type="RuleBase" id="RU000414"/>
    </source>
</evidence>
<keyword evidence="3 6" id="KW-0479">Metal-binding</keyword>
<dbReference type="SUPFAM" id="SSF46609">
    <property type="entry name" value="Fe,Mn superoxide dismutase (SOD), N-terminal domain"/>
    <property type="match status" value="1"/>
</dbReference>
<evidence type="ECO:0000256" key="5">
    <source>
        <dbReference type="ARBA" id="ARBA00023004"/>
    </source>
</evidence>
<dbReference type="AlphaFoldDB" id="A0A1L6JCL8"/>
<comment type="similarity">
    <text evidence="1 7">Belongs to the iron/manganese superoxide dismutase family.</text>
</comment>
<keyword evidence="5" id="KW-0408">Iron</keyword>
<evidence type="ECO:0000256" key="6">
    <source>
        <dbReference type="PIRSR" id="PIRSR000349-1"/>
    </source>
</evidence>
<dbReference type="GO" id="GO:0004784">
    <property type="term" value="F:superoxide dismutase activity"/>
    <property type="evidence" value="ECO:0007669"/>
    <property type="project" value="UniProtKB-EC"/>
</dbReference>
<dbReference type="Gene3D" id="1.10.287.990">
    <property type="entry name" value="Fe,Mn superoxide dismutase (SOD) domain"/>
    <property type="match status" value="1"/>
</dbReference>
<dbReference type="EC" id="1.15.1.1" evidence="2 7"/>
<dbReference type="RefSeq" id="WP_075152223.1">
    <property type="nucleotide sequence ID" value="NZ_CP018820.1"/>
</dbReference>
<evidence type="ECO:0000313" key="11">
    <source>
        <dbReference type="EMBL" id="RSV00492.1"/>
    </source>
</evidence>
<dbReference type="GeneID" id="44133988"/>
<dbReference type="PRINTS" id="PR01703">
    <property type="entry name" value="MNSODISMTASE"/>
</dbReference>
<dbReference type="Gene3D" id="3.55.40.20">
    <property type="entry name" value="Iron/manganese superoxide dismutase, C-terminal domain"/>
    <property type="match status" value="1"/>
</dbReference>
<evidence type="ECO:0000313" key="15">
    <source>
        <dbReference type="Proteomes" id="UP000287746"/>
    </source>
</evidence>
<dbReference type="Proteomes" id="UP000286681">
    <property type="component" value="Unassembled WGS sequence"/>
</dbReference>
<dbReference type="Proteomes" id="UP000185161">
    <property type="component" value="Chromosome"/>
</dbReference>
<dbReference type="InterPro" id="IPR019833">
    <property type="entry name" value="Mn/Fe_SOD_BS"/>
</dbReference>
<organism evidence="10 13">
    <name type="scientific">Sphingomonas koreensis</name>
    <dbReference type="NCBI Taxonomy" id="93064"/>
    <lineage>
        <taxon>Bacteria</taxon>
        <taxon>Pseudomonadati</taxon>
        <taxon>Pseudomonadota</taxon>
        <taxon>Alphaproteobacteria</taxon>
        <taxon>Sphingomonadales</taxon>
        <taxon>Sphingomonadaceae</taxon>
        <taxon>Sphingomonas</taxon>
    </lineage>
</organism>
<dbReference type="PANTHER" id="PTHR42769">
    <property type="entry name" value="SUPEROXIDE DISMUTASE"/>
    <property type="match status" value="1"/>
</dbReference>